<feature type="region of interest" description="Disordered" evidence="1">
    <location>
        <begin position="820"/>
        <end position="850"/>
    </location>
</feature>
<feature type="region of interest" description="Disordered" evidence="1">
    <location>
        <begin position="39"/>
        <end position="64"/>
    </location>
</feature>
<dbReference type="Gene3D" id="3.60.10.10">
    <property type="entry name" value="Endonuclease/exonuclease/phosphatase"/>
    <property type="match status" value="2"/>
</dbReference>
<feature type="domain" description="Inositol polyphosphate-related phosphatase" evidence="2">
    <location>
        <begin position="177"/>
        <end position="442"/>
    </location>
</feature>
<feature type="compositionally biased region" description="Polar residues" evidence="1">
    <location>
        <begin position="513"/>
        <end position="522"/>
    </location>
</feature>
<sequence length="885" mass="97128">MDSLDPHLPPATSDQPSPATRTPQSQTIANAFARRLHALFPSTQGSSASAIPNDSAPSSQRRESLPPRFLKVRIVTWNMHDSLPKGDLSELLGEVPVYKPKRPNDPLPISMPPLPTDGKHPYHLVVIAGQECPTSSGLPMGLGAGFKLKDKEKEIISPIDSEPDLASIPFGWTAILEDWLSHAGGSNSESPSVGVNKPCRADVEPQGFVAPNLKRRISTKAAVSQKGPYEILIKERMMGLYLAVYIHREIKHLVQGLSKSSVTTGLIGGRVGNKGGLGVSVNLDGTTLLFVNAHLAAHEGKLQHRLNHLAKIKSELAVDDFLANDDPRSTEEDLTDRFDYTFLFGDLNFRLDISRLHADWLISRRDYSQALCFDQLRTLMEHRDAFVGFNEADINFPPTFKYDVLRTLRRPKAKSARSVQHDSLLAVKPLVEEPEVRVDGVDAEVENGNVCGDNDDTGSLASSNTASLNYRQLPERELPEDDYLSRTHAVWASTGNLVQKVKTMAAAQKSKTKQFTRGSPVQPSLLHNDRSISSPMLSPGRYKWADELKKSPQEGLGQQKSSTSPLKMTSVTPTLDASSTRSSTISKSIDRSLPGPHSRTSQSKSTSDEEAGEDRGVYDSSYKQRVPSWCDRILWKSTVEPGPEPDHDEPGALHPKAKTRVGQLLASFMRYRKSSSTSPEVSNYAHPSGPSRDDGSTPLQSAPNSPVSIPGNGKESIHLSQSVTPEFPEVVMSSFWESANVANTNRALDASPRSFSLDQGKPDGKGLSKHRGPSRTWTTPTKPRLSMEPVPTTTFPKDDQLVKNVASRWRWIPFFRGDSNNTTAPVDPTSPSGESTEMTASPTTRKPRKGDVVCLGYDSLDDRAMRRLEGRSDHRPVIGSFAIYL</sequence>
<evidence type="ECO:0000259" key="2">
    <source>
        <dbReference type="SMART" id="SM00128"/>
    </source>
</evidence>
<dbReference type="SMART" id="SM00128">
    <property type="entry name" value="IPPc"/>
    <property type="match status" value="1"/>
</dbReference>
<reference evidence="3" key="1">
    <citation type="journal article" date="2020" name="Nat. Commun.">
        <title>Large-scale genome sequencing of mycorrhizal fungi provides insights into the early evolution of symbiotic traits.</title>
        <authorList>
            <person name="Miyauchi S."/>
            <person name="Kiss E."/>
            <person name="Kuo A."/>
            <person name="Drula E."/>
            <person name="Kohler A."/>
            <person name="Sanchez-Garcia M."/>
            <person name="Morin E."/>
            <person name="Andreopoulos B."/>
            <person name="Barry K.W."/>
            <person name="Bonito G."/>
            <person name="Buee M."/>
            <person name="Carver A."/>
            <person name="Chen C."/>
            <person name="Cichocki N."/>
            <person name="Clum A."/>
            <person name="Culley D."/>
            <person name="Crous P.W."/>
            <person name="Fauchery L."/>
            <person name="Girlanda M."/>
            <person name="Hayes R.D."/>
            <person name="Keri Z."/>
            <person name="LaButti K."/>
            <person name="Lipzen A."/>
            <person name="Lombard V."/>
            <person name="Magnuson J."/>
            <person name="Maillard F."/>
            <person name="Murat C."/>
            <person name="Nolan M."/>
            <person name="Ohm R.A."/>
            <person name="Pangilinan J."/>
            <person name="Pereira M.F."/>
            <person name="Perotto S."/>
            <person name="Peter M."/>
            <person name="Pfister S."/>
            <person name="Riley R."/>
            <person name="Sitrit Y."/>
            <person name="Stielow J.B."/>
            <person name="Szollosi G."/>
            <person name="Zifcakova L."/>
            <person name="Stursova M."/>
            <person name="Spatafora J.W."/>
            <person name="Tedersoo L."/>
            <person name="Vaario L.M."/>
            <person name="Yamada A."/>
            <person name="Yan M."/>
            <person name="Wang P."/>
            <person name="Xu J."/>
            <person name="Bruns T."/>
            <person name="Baldrian P."/>
            <person name="Vilgalys R."/>
            <person name="Dunand C."/>
            <person name="Henrissat B."/>
            <person name="Grigoriev I.V."/>
            <person name="Hibbett D."/>
            <person name="Nagy L.G."/>
            <person name="Martin F.M."/>
        </authorList>
    </citation>
    <scope>NUCLEOTIDE SEQUENCE</scope>
    <source>
        <strain evidence="3">UH-Tt-Lm1</strain>
    </source>
</reference>
<comment type="caution">
    <text evidence="3">The sequence shown here is derived from an EMBL/GenBank/DDBJ whole genome shotgun (WGS) entry which is preliminary data.</text>
</comment>
<feature type="compositionally biased region" description="Polar residues" evidence="1">
    <location>
        <begin position="12"/>
        <end position="26"/>
    </location>
</feature>
<dbReference type="AlphaFoldDB" id="A0A9P6LAL8"/>
<evidence type="ECO:0000313" key="3">
    <source>
        <dbReference type="EMBL" id="KAF9790338.1"/>
    </source>
</evidence>
<dbReference type="InterPro" id="IPR000300">
    <property type="entry name" value="IPPc"/>
</dbReference>
<feature type="region of interest" description="Disordered" evidence="1">
    <location>
        <begin position="446"/>
        <end position="474"/>
    </location>
</feature>
<feature type="compositionally biased region" description="Polar residues" evidence="1">
    <location>
        <begin position="41"/>
        <end position="59"/>
    </location>
</feature>
<keyword evidence="4" id="KW-1185">Reference proteome</keyword>
<evidence type="ECO:0000313" key="4">
    <source>
        <dbReference type="Proteomes" id="UP000736335"/>
    </source>
</evidence>
<dbReference type="EMBL" id="WIUZ02000002">
    <property type="protein sequence ID" value="KAF9790338.1"/>
    <property type="molecule type" value="Genomic_DNA"/>
</dbReference>
<dbReference type="InterPro" id="IPR036691">
    <property type="entry name" value="Endo/exonu/phosph_ase_sf"/>
</dbReference>
<gene>
    <name evidence="3" type="ORF">BJ322DRAFT_1035676</name>
</gene>
<feature type="region of interest" description="Disordered" evidence="1">
    <location>
        <begin position="508"/>
        <end position="538"/>
    </location>
</feature>
<dbReference type="Proteomes" id="UP000736335">
    <property type="component" value="Unassembled WGS sequence"/>
</dbReference>
<dbReference type="PANTHER" id="PTHR11200:SF275">
    <property type="entry name" value="LD06095P"/>
    <property type="match status" value="1"/>
</dbReference>
<feature type="region of interest" description="Disordered" evidence="1">
    <location>
        <begin position="550"/>
        <end position="622"/>
    </location>
</feature>
<dbReference type="PANTHER" id="PTHR11200">
    <property type="entry name" value="INOSITOL 5-PHOSPHATASE"/>
    <property type="match status" value="1"/>
</dbReference>
<evidence type="ECO:0000256" key="1">
    <source>
        <dbReference type="SAM" id="MobiDB-lite"/>
    </source>
</evidence>
<feature type="compositionally biased region" description="Polar residues" evidence="1">
    <location>
        <begin position="556"/>
        <end position="577"/>
    </location>
</feature>
<dbReference type="SUPFAM" id="SSF56219">
    <property type="entry name" value="DNase I-like"/>
    <property type="match status" value="1"/>
</dbReference>
<reference evidence="3" key="2">
    <citation type="submission" date="2020-11" db="EMBL/GenBank/DDBJ databases">
        <authorList>
            <consortium name="DOE Joint Genome Institute"/>
            <person name="Kuo A."/>
            <person name="Miyauchi S."/>
            <person name="Kiss E."/>
            <person name="Drula E."/>
            <person name="Kohler A."/>
            <person name="Sanchez-Garcia M."/>
            <person name="Andreopoulos B."/>
            <person name="Barry K.W."/>
            <person name="Bonito G."/>
            <person name="Buee M."/>
            <person name="Carver A."/>
            <person name="Chen C."/>
            <person name="Cichocki N."/>
            <person name="Clum A."/>
            <person name="Culley D."/>
            <person name="Crous P.W."/>
            <person name="Fauchery L."/>
            <person name="Girlanda M."/>
            <person name="Hayes R."/>
            <person name="Keri Z."/>
            <person name="Labutti K."/>
            <person name="Lipzen A."/>
            <person name="Lombard V."/>
            <person name="Magnuson J."/>
            <person name="Maillard F."/>
            <person name="Morin E."/>
            <person name="Murat C."/>
            <person name="Nolan M."/>
            <person name="Ohm R."/>
            <person name="Pangilinan J."/>
            <person name="Pereira M."/>
            <person name="Perotto S."/>
            <person name="Peter M."/>
            <person name="Riley R."/>
            <person name="Sitrit Y."/>
            <person name="Stielow B."/>
            <person name="Szollosi G."/>
            <person name="Zifcakova L."/>
            <person name="Stursova M."/>
            <person name="Spatafora J.W."/>
            <person name="Tedersoo L."/>
            <person name="Vaario L.-M."/>
            <person name="Yamada A."/>
            <person name="Yan M."/>
            <person name="Wang P."/>
            <person name="Xu J."/>
            <person name="Bruns T."/>
            <person name="Baldrian P."/>
            <person name="Vilgalys R."/>
            <person name="Henrissat B."/>
            <person name="Grigoriev I.V."/>
            <person name="Hibbett D."/>
            <person name="Nagy L.G."/>
            <person name="Martin F.M."/>
        </authorList>
    </citation>
    <scope>NUCLEOTIDE SEQUENCE</scope>
    <source>
        <strain evidence="3">UH-Tt-Lm1</strain>
    </source>
</reference>
<proteinExistence type="predicted"/>
<dbReference type="GO" id="GO:0046856">
    <property type="term" value="P:phosphatidylinositol dephosphorylation"/>
    <property type="evidence" value="ECO:0007669"/>
    <property type="project" value="InterPro"/>
</dbReference>
<feature type="compositionally biased region" description="Low complexity" evidence="1">
    <location>
        <begin position="578"/>
        <end position="587"/>
    </location>
</feature>
<feature type="region of interest" description="Disordered" evidence="1">
    <location>
        <begin position="672"/>
        <end position="717"/>
    </location>
</feature>
<feature type="compositionally biased region" description="Polar residues" evidence="1">
    <location>
        <begin position="820"/>
        <end position="844"/>
    </location>
</feature>
<organism evidence="3 4">
    <name type="scientific">Thelephora terrestris</name>
    <dbReference type="NCBI Taxonomy" id="56493"/>
    <lineage>
        <taxon>Eukaryota</taxon>
        <taxon>Fungi</taxon>
        <taxon>Dikarya</taxon>
        <taxon>Basidiomycota</taxon>
        <taxon>Agaricomycotina</taxon>
        <taxon>Agaricomycetes</taxon>
        <taxon>Thelephorales</taxon>
        <taxon>Thelephoraceae</taxon>
        <taxon>Thelephora</taxon>
    </lineage>
</organism>
<dbReference type="Pfam" id="PF22669">
    <property type="entry name" value="Exo_endo_phos2"/>
    <property type="match status" value="2"/>
</dbReference>
<dbReference type="InterPro" id="IPR046985">
    <property type="entry name" value="IP5"/>
</dbReference>
<dbReference type="OrthoDB" id="405996at2759"/>
<dbReference type="GO" id="GO:0004439">
    <property type="term" value="F:phosphatidylinositol-4,5-bisphosphate 5-phosphatase activity"/>
    <property type="evidence" value="ECO:0007669"/>
    <property type="project" value="TreeGrafter"/>
</dbReference>
<feature type="region of interest" description="Disordered" evidence="1">
    <location>
        <begin position="751"/>
        <end position="795"/>
    </location>
</feature>
<feature type="compositionally biased region" description="Polar residues" evidence="1">
    <location>
        <begin position="697"/>
        <end position="707"/>
    </location>
</feature>
<feature type="compositionally biased region" description="Polar residues" evidence="1">
    <location>
        <begin position="457"/>
        <end position="470"/>
    </location>
</feature>
<name>A0A9P6LAL8_9AGAM</name>
<feature type="region of interest" description="Disordered" evidence="1">
    <location>
        <begin position="1"/>
        <end position="26"/>
    </location>
</feature>
<accession>A0A9P6LAL8</accession>
<protein>
    <submittedName>
        <fullName evidence="3">DNase I-like protein</fullName>
    </submittedName>
</protein>